<name>A0A2T5M7T4_9EURO</name>
<organism evidence="1 2">
    <name type="scientific">Aspergillus ochraceoroseus IBT 24754</name>
    <dbReference type="NCBI Taxonomy" id="1392256"/>
    <lineage>
        <taxon>Eukaryota</taxon>
        <taxon>Fungi</taxon>
        <taxon>Dikarya</taxon>
        <taxon>Ascomycota</taxon>
        <taxon>Pezizomycotina</taxon>
        <taxon>Eurotiomycetes</taxon>
        <taxon>Eurotiomycetidae</taxon>
        <taxon>Eurotiales</taxon>
        <taxon>Aspergillaceae</taxon>
        <taxon>Aspergillus</taxon>
        <taxon>Aspergillus subgen. Nidulantes</taxon>
    </lineage>
</organism>
<dbReference type="Proteomes" id="UP000244073">
    <property type="component" value="Unassembled WGS sequence"/>
</dbReference>
<proteinExistence type="predicted"/>
<evidence type="ECO:0000313" key="2">
    <source>
        <dbReference type="Proteomes" id="UP000244073"/>
    </source>
</evidence>
<dbReference type="RefSeq" id="XP_040755991.1">
    <property type="nucleotide sequence ID" value="XM_040899579.1"/>
</dbReference>
<reference evidence="1 2" key="1">
    <citation type="journal article" date="2018" name="Proc. Natl. Acad. Sci. U.S.A.">
        <title>Linking secondary metabolites to gene clusters through genome sequencing of six diverse Aspergillus species.</title>
        <authorList>
            <person name="Kaerboelling I."/>
            <person name="Vesth T.C."/>
            <person name="Frisvad J.C."/>
            <person name="Nybo J.L."/>
            <person name="Theobald S."/>
            <person name="Kuo A."/>
            <person name="Bowyer P."/>
            <person name="Matsuda Y."/>
            <person name="Mondo S."/>
            <person name="Lyhne E.K."/>
            <person name="Kogle M.E."/>
            <person name="Clum A."/>
            <person name="Lipzen A."/>
            <person name="Salamov A."/>
            <person name="Ngan C.Y."/>
            <person name="Daum C."/>
            <person name="Chiniquy J."/>
            <person name="Barry K."/>
            <person name="LaButti K."/>
            <person name="Haridas S."/>
            <person name="Simmons B.A."/>
            <person name="Magnuson J.K."/>
            <person name="Mortensen U.H."/>
            <person name="Larsen T.O."/>
            <person name="Grigoriev I.V."/>
            <person name="Baker S.E."/>
            <person name="Andersen M.R."/>
        </authorList>
    </citation>
    <scope>NUCLEOTIDE SEQUENCE [LARGE SCALE GENOMIC DNA]</scope>
    <source>
        <strain evidence="1 2">IBT 24754</strain>
    </source>
</reference>
<accession>A0A2T5M7T4</accession>
<dbReference type="AlphaFoldDB" id="A0A2T5M7T4"/>
<dbReference type="VEuPathDB" id="FungiDB:P175DRAFT_0528093"/>
<evidence type="ECO:0000313" key="1">
    <source>
        <dbReference type="EMBL" id="PTU24599.1"/>
    </source>
</evidence>
<protein>
    <submittedName>
        <fullName evidence="1">Uncharacterized protein</fullName>
    </submittedName>
</protein>
<sequence>MAPEISPAPASGFRNLSGPSFLVAIRSLGFSAITFCSLSRSQAVNAQIRHDSPTPRRMQAYYPNAPATLDVDCLGFLCLEYVIWESSQVTFTPTVYILLGMTKQTESLPEVVASENKSRGVYMAYAPAVRYTCQSSSRLWQPPCPKHAALHKGVCTSVSSALIGDALDMGYIPRIPSVRFRPGFSKADEDTSIPRLTTGYLKA</sequence>
<comment type="caution">
    <text evidence="1">The sequence shown here is derived from an EMBL/GenBank/DDBJ whole genome shotgun (WGS) entry which is preliminary data.</text>
</comment>
<dbReference type="EMBL" id="MSFN02000001">
    <property type="protein sequence ID" value="PTU24599.1"/>
    <property type="molecule type" value="Genomic_DNA"/>
</dbReference>
<dbReference type="GeneID" id="63816461"/>
<gene>
    <name evidence="1" type="ORF">P175DRAFT_0528093</name>
</gene>